<proteinExistence type="predicted"/>
<sequence>MLYDDIDIISISTIEDIIEEDIEIIKLQTVNKFATNVIRDINTKHRSKDNETDFNLTNEETSDLTLADNSWNANTTEDNSFDICIDDRIFFKIVSRTINVNESDNGRNSNTTDKLQRPNSQKAPIEIIAIDEINNYIFDMINGLENDTALFSTFYVKLDEATLNAVGIDVRVMAKLIIDEIEEGDDFKWT</sequence>
<name>A0ACA9MDN9_9GLOM</name>
<dbReference type="EMBL" id="CAJVQC010007229">
    <property type="protein sequence ID" value="CAG8576602.1"/>
    <property type="molecule type" value="Genomic_DNA"/>
</dbReference>
<evidence type="ECO:0000313" key="2">
    <source>
        <dbReference type="Proteomes" id="UP000789920"/>
    </source>
</evidence>
<keyword evidence="2" id="KW-1185">Reference proteome</keyword>
<comment type="caution">
    <text evidence="1">The sequence shown here is derived from an EMBL/GenBank/DDBJ whole genome shotgun (WGS) entry which is preliminary data.</text>
</comment>
<accession>A0ACA9MDN9</accession>
<dbReference type="Proteomes" id="UP000789920">
    <property type="component" value="Unassembled WGS sequence"/>
</dbReference>
<feature type="non-terminal residue" evidence="1">
    <location>
        <position position="190"/>
    </location>
</feature>
<organism evidence="1 2">
    <name type="scientific">Racocetra persica</name>
    <dbReference type="NCBI Taxonomy" id="160502"/>
    <lineage>
        <taxon>Eukaryota</taxon>
        <taxon>Fungi</taxon>
        <taxon>Fungi incertae sedis</taxon>
        <taxon>Mucoromycota</taxon>
        <taxon>Glomeromycotina</taxon>
        <taxon>Glomeromycetes</taxon>
        <taxon>Diversisporales</taxon>
        <taxon>Gigasporaceae</taxon>
        <taxon>Racocetra</taxon>
    </lineage>
</organism>
<gene>
    <name evidence="1" type="ORF">RPERSI_LOCUS4966</name>
</gene>
<evidence type="ECO:0000313" key="1">
    <source>
        <dbReference type="EMBL" id="CAG8576602.1"/>
    </source>
</evidence>
<protein>
    <submittedName>
        <fullName evidence="1">34173_t:CDS:1</fullName>
    </submittedName>
</protein>
<reference evidence="1" key="1">
    <citation type="submission" date="2021-06" db="EMBL/GenBank/DDBJ databases">
        <authorList>
            <person name="Kallberg Y."/>
            <person name="Tangrot J."/>
            <person name="Rosling A."/>
        </authorList>
    </citation>
    <scope>NUCLEOTIDE SEQUENCE</scope>
    <source>
        <strain evidence="1">MA461A</strain>
    </source>
</reference>